<dbReference type="OrthoDB" id="433457at2759"/>
<comment type="subcellular location">
    <subcellularLocation>
        <location evidence="1">Nucleus</location>
    </subcellularLocation>
</comment>
<feature type="domain" description="RSE1/DDB1/CPSF1 C-terminal" evidence="3">
    <location>
        <begin position="902"/>
        <end position="1075"/>
    </location>
</feature>
<dbReference type="InterPro" id="IPR015943">
    <property type="entry name" value="WD40/YVTN_repeat-like_dom_sf"/>
</dbReference>
<evidence type="ECO:0000256" key="1">
    <source>
        <dbReference type="ARBA" id="ARBA00004123"/>
    </source>
</evidence>
<dbReference type="Gene3D" id="2.130.10.10">
    <property type="entry name" value="YVTN repeat-like/Quinoprotein amine dehydrogenase"/>
    <property type="match status" value="2"/>
</dbReference>
<protein>
    <submittedName>
        <fullName evidence="5">Uncharacterized protein</fullName>
    </submittedName>
</protein>
<reference evidence="5 6" key="1">
    <citation type="journal article" date="2011" name="Proc. Natl. Acad. Sci. U.S.A.">
        <title>Comparative genomics of xylose-fermenting fungi for enhanced biofuel production.</title>
        <authorList>
            <person name="Wohlbach D.J."/>
            <person name="Kuo A."/>
            <person name="Sato T.K."/>
            <person name="Potts K.M."/>
            <person name="Salamov A.A."/>
            <person name="LaButti K.M."/>
            <person name="Sun H."/>
            <person name="Clum A."/>
            <person name="Pangilinan J.L."/>
            <person name="Lindquist E.A."/>
            <person name="Lucas S."/>
            <person name="Lapidus A."/>
            <person name="Jin M."/>
            <person name="Gunawan C."/>
            <person name="Balan V."/>
            <person name="Dale B.E."/>
            <person name="Jeffries T.W."/>
            <person name="Zinkel R."/>
            <person name="Barry K.W."/>
            <person name="Grigoriev I.V."/>
            <person name="Gasch A.P."/>
        </authorList>
    </citation>
    <scope>NUCLEOTIDE SEQUENCE [LARGE SCALE GENOMIC DNA]</scope>
    <source>
        <strain evidence="6">ATCC 10573 / BCRC 21748 / CBS 615 / JCM 9827 / NBRC 10315 / NRRL Y-1498 / VKM Y-70</strain>
    </source>
</reference>
<dbReference type="eggNOG" id="KOG1897">
    <property type="taxonomic scope" value="Eukaryota"/>
</dbReference>
<proteinExistence type="predicted"/>
<dbReference type="Pfam" id="PF03178">
    <property type="entry name" value="CPSF_A"/>
    <property type="match status" value="1"/>
</dbReference>
<keyword evidence="6" id="KW-1185">Reference proteome</keyword>
<keyword evidence="2" id="KW-0507">mRNA processing</keyword>
<dbReference type="GO" id="GO:0003676">
    <property type="term" value="F:nucleic acid binding"/>
    <property type="evidence" value="ECO:0007669"/>
    <property type="project" value="InterPro"/>
</dbReference>
<organism evidence="6">
    <name type="scientific">Candida tenuis (strain ATCC 10573 / BCRC 21748 / CBS 615 / JCM 9827 / NBRC 10315 / NRRL Y-1498 / VKM Y-70)</name>
    <name type="common">Yeast</name>
    <name type="synonym">Yamadazyma tenuis</name>
    <dbReference type="NCBI Taxonomy" id="590646"/>
    <lineage>
        <taxon>Eukaryota</taxon>
        <taxon>Fungi</taxon>
        <taxon>Dikarya</taxon>
        <taxon>Ascomycota</taxon>
        <taxon>Saccharomycotina</taxon>
        <taxon>Pichiomycetes</taxon>
        <taxon>Debaryomycetaceae</taxon>
        <taxon>Yamadazyma</taxon>
    </lineage>
</organism>
<dbReference type="AlphaFoldDB" id="G3AYL8"/>
<dbReference type="HOGENOM" id="CLU_281596_0_0_1"/>
<evidence type="ECO:0000313" key="6">
    <source>
        <dbReference type="Proteomes" id="UP000000707"/>
    </source>
</evidence>
<dbReference type="Pfam" id="PF10433">
    <property type="entry name" value="Beta-prop_RSE1_1st"/>
    <property type="match status" value="1"/>
</dbReference>
<accession>G3AYL8</accession>
<dbReference type="Proteomes" id="UP000000707">
    <property type="component" value="Unassembled WGS sequence"/>
</dbReference>
<dbReference type="GO" id="GO:0005634">
    <property type="term" value="C:nucleus"/>
    <property type="evidence" value="ECO:0007669"/>
    <property type="project" value="UniProtKB-SubCell"/>
</dbReference>
<evidence type="ECO:0000259" key="4">
    <source>
        <dbReference type="Pfam" id="PF10433"/>
    </source>
</evidence>
<feature type="domain" description="RSE1/DDB1/CPSF1 first beta-propeller" evidence="4">
    <location>
        <begin position="15"/>
        <end position="383"/>
    </location>
</feature>
<name>G3AYL8_CANTC</name>
<dbReference type="STRING" id="590646.G3AYL8"/>
<dbReference type="InterPro" id="IPR018846">
    <property type="entry name" value="Beta-prop_RSE1/DDB1/CPSF1_1st"/>
</dbReference>
<dbReference type="InterPro" id="IPR004871">
    <property type="entry name" value="RSE1/DDB1/CPSF1_C"/>
</dbReference>
<sequence>MVYVLSETRPPNCTKHCIYANVYKDKTPCLVINKINRLEFHTVVDTAGTPSLWFLDSLYIDEPILALDKFEHPNLPTDCLLLLTETYQLLFLWFDPTLSRFSILSTITFDASNQQLPSDALPKIIIDPSPNPEFFLVYFFEGFLQVFIINNSWSPSDGSANRPKRKHDQHEIVEEFTSSIGGIVFQDIKIHQNTGSSKVFSVLYRDYNYAYSLRSYSLDINNKSISILRQFDEFNEAPTTLINPTNGGLLILTDSYIFYFPNPEITLLELSDNNADANISCNSEECVITKRLTISGSTDISAFSYFTIIDERRILLVNNRGETYLLFFDSVKKSKSLFQVNSISFVKLGPTTVPINVLHITDNVFFVASKLSQSVLFKILTKEPYIDICQFVSSSPPVLDIQVQNNGNQIELFTCQGGYESGEYRRISNRLSYLDFKKSFQCESKHSDISEFFRSDDEAIIRVYDPEIQKAQYFSLNSNYCYQHLETKNTETILTKKDASGLLEVSQEEISLNGTVINKMGVSKVKAVNSTSFVVLDNENTFHVYSEVLIQSVKLKKSTEVSAMDVVNVFEREYLILICFWDGSYELYSVSDSEFELVREEKPSRNGVPISSCCLVYDYHQKPGSTWILLITSNNDLIQEFLDFRKNEIESSRSRIIHLDGIPFKFTKNQLNEVIIFNKKKIFGLYNDKTTNFNRIFVLDTLNPRLDINDITFIGNKHLAISSNTDEVFIYSVESFDSTKDVIFSNSFNIKSVKIPRFKQALLLSSKNAFINEINDYRRNSYLQLVDLGQMKVISKVEFPETKPVELVDICIVPTIGLDSQSSGPGVYAIGLCNSTSPSEIIRIFQIKKGKLNELPMIKILGLSDISKYTFQNIQLIDKNNNYYLVSGVINFIIKPRSLHEWVVLPDCVHASPVFSVAASYFDRTLIFGDVVKGITTVNLKVDEQESIALDKDTTRTFLETTFVTDVVSFVSEDGEIIFITDSTGNFTGITLSSELENEGIEDNSDIKDFKEIISYNLGDSINLATLIPEAHHERDFHSNFDKIEQETSIVRGKVLMGTVNGGIYTLSELIDTDEEIQDIITECSKELILFKHTLSDIQYTSKRDKYNMWLSKREKRLLQQDSSGQLSKKPNKGVLDLIFIQYWLNRDAVLRQHDLIDESAQELEEMKNSLRSCYKHQSLLQRIVFDVQGV</sequence>
<evidence type="ECO:0000313" key="5">
    <source>
        <dbReference type="EMBL" id="EGV65885.1"/>
    </source>
</evidence>
<gene>
    <name evidence="5" type="ORF">CANTEDRAFT_133308</name>
</gene>
<evidence type="ECO:0000259" key="3">
    <source>
        <dbReference type="Pfam" id="PF03178"/>
    </source>
</evidence>
<dbReference type="EMBL" id="GL996512">
    <property type="protein sequence ID" value="EGV65885.1"/>
    <property type="molecule type" value="Genomic_DNA"/>
</dbReference>
<evidence type="ECO:0000256" key="2">
    <source>
        <dbReference type="ARBA" id="ARBA00022664"/>
    </source>
</evidence>